<dbReference type="InterPro" id="IPR036568">
    <property type="entry name" value="GGCT-like_sf"/>
</dbReference>
<gene>
    <name evidence="2" type="ORF">SAMN06297251_101144</name>
</gene>
<protein>
    <submittedName>
        <fullName evidence="2">Gamma-glutamyl cyclotransferase, AIG2-like</fullName>
    </submittedName>
</protein>
<proteinExistence type="predicted"/>
<keyword evidence="2" id="KW-0808">Transferase</keyword>
<feature type="domain" description="Gamma-glutamylcyclotransferase AIG2-like" evidence="1">
    <location>
        <begin position="23"/>
        <end position="124"/>
    </location>
</feature>
<name>A0A1W1YBU1_9HYPH</name>
<organism evidence="2 3">
    <name type="scientific">Fulvimarina manganoxydans</name>
    <dbReference type="NCBI Taxonomy" id="937218"/>
    <lineage>
        <taxon>Bacteria</taxon>
        <taxon>Pseudomonadati</taxon>
        <taxon>Pseudomonadota</taxon>
        <taxon>Alphaproteobacteria</taxon>
        <taxon>Hyphomicrobiales</taxon>
        <taxon>Aurantimonadaceae</taxon>
        <taxon>Fulvimarina</taxon>
    </lineage>
</organism>
<dbReference type="SUPFAM" id="SSF110857">
    <property type="entry name" value="Gamma-glutamyl cyclotransferase-like"/>
    <property type="match status" value="1"/>
</dbReference>
<reference evidence="2 3" key="1">
    <citation type="submission" date="2017-04" db="EMBL/GenBank/DDBJ databases">
        <authorList>
            <person name="Afonso C.L."/>
            <person name="Miller P.J."/>
            <person name="Scott M.A."/>
            <person name="Spackman E."/>
            <person name="Goraichik I."/>
            <person name="Dimitrov K.M."/>
            <person name="Suarez D.L."/>
            <person name="Swayne D.E."/>
        </authorList>
    </citation>
    <scope>NUCLEOTIDE SEQUENCE [LARGE SCALE GENOMIC DNA]</scope>
    <source>
        <strain evidence="2 3">CGMCC 1.10972</strain>
    </source>
</reference>
<evidence type="ECO:0000259" key="1">
    <source>
        <dbReference type="Pfam" id="PF06094"/>
    </source>
</evidence>
<dbReference type="Gene3D" id="3.10.490.10">
    <property type="entry name" value="Gamma-glutamyl cyclotransferase-like"/>
    <property type="match status" value="1"/>
</dbReference>
<dbReference type="InterPro" id="IPR013024">
    <property type="entry name" value="GGCT-like"/>
</dbReference>
<dbReference type="EMBL" id="FWXR01000001">
    <property type="protein sequence ID" value="SMC33615.1"/>
    <property type="molecule type" value="Genomic_DNA"/>
</dbReference>
<dbReference type="Proteomes" id="UP000192656">
    <property type="component" value="Unassembled WGS sequence"/>
</dbReference>
<dbReference type="InterPro" id="IPR009288">
    <property type="entry name" value="AIG2-like_dom"/>
</dbReference>
<sequence length="212" mass="23540">MTLIHDDHPDLAKLAAEGRVVAYFGYGSLVNPRTLRTKFLGIRRAEARGWRRFWLPRGEAAEMALLSVQPVPEASVHGVVVYDLADHLPAVDEREAGYHRKTVEPDKLTIEAAPEAEVPVHIYEASRGASDAHDLGSMILQSYLDAVMQGFRSLYGDDGLRRFVSETEGFETRIVKDRAAPRYPRPVALGPGEAELFDRLAEARGARFVEGD</sequence>
<evidence type="ECO:0000313" key="3">
    <source>
        <dbReference type="Proteomes" id="UP000192656"/>
    </source>
</evidence>
<dbReference type="AlphaFoldDB" id="A0A1W1YBU1"/>
<dbReference type="STRING" id="937218.SAMN06297251_101144"/>
<dbReference type="CDD" id="cd06661">
    <property type="entry name" value="GGCT_like"/>
    <property type="match status" value="1"/>
</dbReference>
<keyword evidence="3" id="KW-1185">Reference proteome</keyword>
<dbReference type="OrthoDB" id="5567366at2"/>
<evidence type="ECO:0000313" key="2">
    <source>
        <dbReference type="EMBL" id="SMC33615.1"/>
    </source>
</evidence>
<accession>A0A1W1YBU1</accession>
<dbReference type="RefSeq" id="WP_084407955.1">
    <property type="nucleotide sequence ID" value="NZ_FWXR01000001.1"/>
</dbReference>
<dbReference type="GO" id="GO:0016740">
    <property type="term" value="F:transferase activity"/>
    <property type="evidence" value="ECO:0007669"/>
    <property type="project" value="UniProtKB-KW"/>
</dbReference>
<dbReference type="Pfam" id="PF06094">
    <property type="entry name" value="GGACT"/>
    <property type="match status" value="1"/>
</dbReference>